<dbReference type="PANTHER" id="PTHR33116">
    <property type="entry name" value="REVERSE TRANSCRIPTASE ZINC-BINDING DOMAIN-CONTAINING PROTEIN-RELATED-RELATED"/>
    <property type="match status" value="1"/>
</dbReference>
<evidence type="ECO:0000259" key="1">
    <source>
        <dbReference type="Pfam" id="PF00078"/>
    </source>
</evidence>
<gene>
    <name evidence="2" type="ORF">Tci_622465</name>
</gene>
<name>A0A699JPT1_TANCI</name>
<sequence length="412" mass="47495">VVLITTMELWDYLSEHMRVIDGHLWTILGDFNVIMYADEHSKDPESGIMKKLDMIMGNNEFLDQFRSCYSSFLPCEEVFPIKEPDGLFYKKLEPEIALNMVREVSNDEVKAALNDINDNKAPRPNGFTSRFFKAYWVTTGKDLCAAVKEFFTSGKMPGELNTTLISLVPKCKITLKVTDYRPIAYCNVVYNCISKFITNRIKLVLKDLIDANQSAFIEGRQIINNIMVAQELMCGYSINKKNARCTFKVDIQKAYNIVSWDFLKFILLKFGFHNRMVELIMVSKEKKFKYHWGCKKLGILNLCFADDLMLFFHGDVISASVLKRALNEFCLASWLRPSMAKSTVLFRNVNDDVKRVIKTVMPFNEGTLPVKYLGIPLDSNKVSKCDCKVILENVKKRIDDWRKNNLSFDGRL</sequence>
<comment type="caution">
    <text evidence="2">The sequence shown here is derived from an EMBL/GenBank/DDBJ whole genome shotgun (WGS) entry which is preliminary data.</text>
</comment>
<proteinExistence type="predicted"/>
<dbReference type="Pfam" id="PF00078">
    <property type="entry name" value="RVT_1"/>
    <property type="match status" value="1"/>
</dbReference>
<dbReference type="EMBL" id="BKCJ010435664">
    <property type="protein sequence ID" value="GFA50493.1"/>
    <property type="molecule type" value="Genomic_DNA"/>
</dbReference>
<organism evidence="2">
    <name type="scientific">Tanacetum cinerariifolium</name>
    <name type="common">Dalmatian daisy</name>
    <name type="synonym">Chrysanthemum cinerariifolium</name>
    <dbReference type="NCBI Taxonomy" id="118510"/>
    <lineage>
        <taxon>Eukaryota</taxon>
        <taxon>Viridiplantae</taxon>
        <taxon>Streptophyta</taxon>
        <taxon>Embryophyta</taxon>
        <taxon>Tracheophyta</taxon>
        <taxon>Spermatophyta</taxon>
        <taxon>Magnoliopsida</taxon>
        <taxon>eudicotyledons</taxon>
        <taxon>Gunneridae</taxon>
        <taxon>Pentapetalae</taxon>
        <taxon>asterids</taxon>
        <taxon>campanulids</taxon>
        <taxon>Asterales</taxon>
        <taxon>Asteraceae</taxon>
        <taxon>Asteroideae</taxon>
        <taxon>Anthemideae</taxon>
        <taxon>Anthemidinae</taxon>
        <taxon>Tanacetum</taxon>
    </lineage>
</organism>
<dbReference type="CDD" id="cd01650">
    <property type="entry name" value="RT_nLTR_like"/>
    <property type="match status" value="1"/>
</dbReference>
<accession>A0A699JPT1</accession>
<reference evidence="2" key="1">
    <citation type="journal article" date="2019" name="Sci. Rep.">
        <title>Draft genome of Tanacetum cinerariifolium, the natural source of mosquito coil.</title>
        <authorList>
            <person name="Yamashiro T."/>
            <person name="Shiraishi A."/>
            <person name="Satake H."/>
            <person name="Nakayama K."/>
        </authorList>
    </citation>
    <scope>NUCLEOTIDE SEQUENCE</scope>
</reference>
<dbReference type="InterPro" id="IPR000477">
    <property type="entry name" value="RT_dom"/>
</dbReference>
<dbReference type="AlphaFoldDB" id="A0A699JPT1"/>
<dbReference type="InterPro" id="IPR043502">
    <property type="entry name" value="DNA/RNA_pol_sf"/>
</dbReference>
<dbReference type="PANTHER" id="PTHR33116:SF78">
    <property type="entry name" value="OS12G0587133 PROTEIN"/>
    <property type="match status" value="1"/>
</dbReference>
<dbReference type="SUPFAM" id="SSF56672">
    <property type="entry name" value="DNA/RNA polymerases"/>
    <property type="match status" value="1"/>
</dbReference>
<evidence type="ECO:0000313" key="2">
    <source>
        <dbReference type="EMBL" id="GFA50493.1"/>
    </source>
</evidence>
<protein>
    <recommendedName>
        <fullName evidence="1">Reverse transcriptase domain-containing protein</fullName>
    </recommendedName>
</protein>
<feature type="non-terminal residue" evidence="2">
    <location>
        <position position="1"/>
    </location>
</feature>
<feature type="domain" description="Reverse transcriptase" evidence="1">
    <location>
        <begin position="177"/>
        <end position="293"/>
    </location>
</feature>